<dbReference type="PROSITE" id="PS50022">
    <property type="entry name" value="FA58C_3"/>
    <property type="match status" value="2"/>
</dbReference>
<comment type="similarity">
    <text evidence="1">Belongs to the serine-aspartate repeat-containing protein (SDr) family.</text>
</comment>
<evidence type="ECO:0000256" key="1">
    <source>
        <dbReference type="ARBA" id="ARBA00007257"/>
    </source>
</evidence>
<dbReference type="SUPFAM" id="SSF49478">
    <property type="entry name" value="Cna protein B-type domain"/>
    <property type="match status" value="2"/>
</dbReference>
<dbReference type="RefSeq" id="WP_277944199.1">
    <property type="nucleotide sequence ID" value="NZ_JANFMO010000001.1"/>
</dbReference>
<comment type="caution">
    <text evidence="8">The sequence shown here is derived from an EMBL/GenBank/DDBJ whole genome shotgun (WGS) entry which is preliminary data.</text>
</comment>
<dbReference type="PANTHER" id="PTHR36108:SF13">
    <property type="entry name" value="COLOSSIN-B-RELATED"/>
    <property type="match status" value="1"/>
</dbReference>
<feature type="transmembrane region" description="Helical" evidence="5">
    <location>
        <begin position="3211"/>
        <end position="3230"/>
    </location>
</feature>
<dbReference type="Gene3D" id="2.60.40.10">
    <property type="entry name" value="Immunoglobulins"/>
    <property type="match status" value="16"/>
</dbReference>
<feature type="domain" description="F5/8 type C" evidence="7">
    <location>
        <begin position="2188"/>
        <end position="2338"/>
    </location>
</feature>
<protein>
    <submittedName>
        <fullName evidence="8">SpaA isopeptide-forming pilin-related protein</fullName>
    </submittedName>
</protein>
<dbReference type="InterPro" id="IPR000421">
    <property type="entry name" value="FA58C"/>
</dbReference>
<feature type="compositionally biased region" description="Low complexity" evidence="4">
    <location>
        <begin position="335"/>
        <end position="353"/>
    </location>
</feature>
<keyword evidence="3 6" id="KW-0732">Signal</keyword>
<dbReference type="InterPro" id="IPR013783">
    <property type="entry name" value="Ig-like_fold"/>
</dbReference>
<dbReference type="PANTHER" id="PTHR36108">
    <property type="entry name" value="COLOSSIN-B-RELATED"/>
    <property type="match status" value="1"/>
</dbReference>
<dbReference type="Proteomes" id="UP001152875">
    <property type="component" value="Unassembled WGS sequence"/>
</dbReference>
<proteinExistence type="inferred from homology"/>
<accession>A0A9X4MR49</accession>
<keyword evidence="2" id="KW-0964">Secreted</keyword>
<reference evidence="8" key="1">
    <citation type="submission" date="2022-07" db="EMBL/GenBank/DDBJ databases">
        <title>Whole Genome Sequencing of Streptococcus suis.</title>
        <authorList>
            <person name="Dai X."/>
            <person name="Huang J."/>
            <person name="Wang L."/>
        </authorList>
    </citation>
    <scope>NUCLEOTIDE SEQUENCE</scope>
    <source>
        <strain evidence="8">XNB2</strain>
    </source>
</reference>
<dbReference type="InterPro" id="IPR008979">
    <property type="entry name" value="Galactose-bd-like_sf"/>
</dbReference>
<gene>
    <name evidence="8" type="ORF">NOL13_00135</name>
</gene>
<evidence type="ECO:0000313" key="8">
    <source>
        <dbReference type="EMBL" id="MDG4525827.1"/>
    </source>
</evidence>
<dbReference type="SUPFAM" id="SSF49401">
    <property type="entry name" value="Bacterial adhesins"/>
    <property type="match status" value="1"/>
</dbReference>
<dbReference type="SUPFAM" id="SSF49785">
    <property type="entry name" value="Galactose-binding domain-like"/>
    <property type="match status" value="2"/>
</dbReference>
<evidence type="ECO:0000256" key="4">
    <source>
        <dbReference type="SAM" id="MobiDB-lite"/>
    </source>
</evidence>
<evidence type="ECO:0000259" key="7">
    <source>
        <dbReference type="PROSITE" id="PS50022"/>
    </source>
</evidence>
<evidence type="ECO:0000313" key="9">
    <source>
        <dbReference type="Proteomes" id="UP001152875"/>
    </source>
</evidence>
<dbReference type="Pfam" id="PF17961">
    <property type="entry name" value="Big_8"/>
    <property type="match status" value="1"/>
</dbReference>
<keyword evidence="5" id="KW-0812">Transmembrane</keyword>
<dbReference type="Pfam" id="PF00754">
    <property type="entry name" value="F5_F8_type_C"/>
    <property type="match status" value="2"/>
</dbReference>
<keyword evidence="5" id="KW-1133">Transmembrane helix</keyword>
<feature type="chain" id="PRO_5040897552" evidence="6">
    <location>
        <begin position="28"/>
        <end position="3236"/>
    </location>
</feature>
<dbReference type="InterPro" id="IPR041033">
    <property type="entry name" value="SpaA_PFL_dom_1"/>
</dbReference>
<evidence type="ECO:0000256" key="3">
    <source>
        <dbReference type="ARBA" id="ARBA00022729"/>
    </source>
</evidence>
<sequence length="3236" mass="354771">MKSWVKVVSKFLLALLVIDSITTTAIALSETTSEEAMIRDTYLKSYQEDTTKLSLTIDKEQTNSEQLAVKLKVAEGVIDEQGLTLILQSGLALGQNDQGQDILPEGFYRDETYNEDDRKATTETEDSLAKGLEQLPVYGEGYYSLRIKPNANRSVALITDTSDSSKQFEEHVFVFKKVSEVQTGEMVAVTNERYLTILKENQSVFTNQATTDINASTVIPRGPGSITIQLRAYEENNPDPQVPLTESEFEISSVAHPEQTMKGKTDLNGNVTFENIALGSYTIKQLTSNSDYTIAEQIETVELTEAETTKTVGVTNTERQSGGISRSSRSRRAVTEATSNSTTTTVTNPDGTTTTYTREESIFKYIFKPITISIPGFYQSYSQDGVLEKKEVVVDSATNTTKIIWEYTTTVGGANSNITSIRNAFSTTTDSGLGEPRITSVTKNGTPITTNTTYFGSSDNFKSATDNLPIENGTYVYTIETPVVIPSDNYSLDYRSEVTVNAPKGSKLTYNGTSVTLDQDETRTLSTADTITLPAQQDGGVLGDLKVETVNTSNVNRTIGKYRDGNDKVIEWTSSQLNDTSDSQTFTFDVALDSSQAVHEYKVYIYEPSNGTYTETRAETVTPTGNQITVSNVPAGAIALVKTVTNVTNEKVNHTISGAQLEALKGDIKIQKNWVNGVTPVNTSFTITGGTVNQTKTLSAGQTTITVNDVPKFSGTGATAMKKRIHYEVSETVPTGYILASATFDLENLTYLFNNKKDESSSTLPGPPGTPTNYGITSVEPVDINYIKYQSGSTVWGGFSGSLKLGFKIPPYAQEGDSFTVTIPEELKLDHPANPNQEWTPVYDNNNREIAKVYHTKDRELKFVLTKNAYSVSEYSGWYTIGSQPGNIIQKNNDTSFRGPYLTGVNPVLPKWYEWADVSTTILTKPLTFKGTYTGGSFSYSDKTVTTNGTLNATNNGTGQGDLHQFDGVNKYEYEQGEDYIKWDLMFNTGRGNADAGILADRHKFWDYIHEGMSLYSDGNVASSIPKDIEFFIADGTAAASYANPVKMTLKGTSNVNGTTQYHYGIDGTDIGLAVYIKPERHSNPDFDNFTSTHTLEFYYENVRNKTIVARIKMRKVRITNTYYYYNGATRAYNPQMSGATYVYRRAAETTARGGAIPTDWYSLKLKKVGIENGQKKALEGAAFTLYDANKKPYQTVRSNANGEFTFSELLAGTYTFKEISAPPGYILDPTEHTIVVTNSQNITIDGKKYDANSPTEVVNTKPTTLQINKFELGESQPLKGAVFRLKSKNGGNYDITIGDVIPASQFIFSDLTKGTYTLTETKAPAGYKPITPLDIEVYEENGELKIRKLTDLSNTQTGAIEVVNGNFSIDVVDEDFSTEFTKVNEQGQPLADAVFELRQMTQTGYKRVLTGLTSNSQGKLHVDHLQGGTTYELWETSAPSGYSKPTTAVARFTVSDTGAITFASGGSQIINRPPTYKVKVQKVDALTGQKVTVQTRIGITDSQGNVIDGQISNFTNGEVSFPKNFAPGTYYIKEETTPSGYIGLSGLVPFTIRADGVVEVSSDYLEGIDVTTSSPDTITIKVKNYPLGRFKVSKRIKGISDLTNLITGQMTFTLTKNDDPSVTIVKQQAASQDFIFENLQPGVYTLTETQAPSGYIKSTETYTIQVDRDGSVRFYPNSDTSSHLATGLRVIKSADIAATTTHGSSTEDKALDGNLTTGALYRLSNSTLNEGQWWGVDLGSVQRVTQILFAQGKNATDGSDRDKMDSYTLEYSSDGITYQSLGDFTTLDLTQSVDVYARYIRVRNLQTGTNRWLGIRDLQVSVRDATQTIEAGGSNDTANIIKIGNIENPEFKIEKVDSNNNQISKPVTFKLYKVDDNTTADTVSSVTLDDSNLVQTLTFTGHSDMTRLTATALGKYVLVETQAPEGYDGLDGPVLLELYETTQAYALTQQKAVTRFRVLSSTNSVSIADLPGVAGVLANAISIKVKNTLKSYNLKIVKKDLTTDSGLNARFELYNENESTKLDQGNTTQTGNSLTFQNLQPGIYVLKEVTPPSGYIQVEPVRLEITQAGQLQILSGDTELLQVGASSGNTLELTVKNDSKKTLRISKRIKGLESLASLITGNMTFTLSKDNDTSFRPVTVTQAANEDFVFNNLTYGSYTLVETAPPAGYMAEPITYKVSVSRSGVSLYKVANAAPSERVAGATLIKSGDLSNIQSGQDGNAIDGNDTTAVTYSNFNGQGNNIPAGAYLGVDLQGVKRVRRIHYLQGNQNNPLDRFNRFTLEYSIDGRTYFPLSTYTANGLVELDTDIMARYIRVRNEDRVEQKWYAVRELTVSAQATETVGALSTGQYPIGNIQHPQIQVEKRDMSNARINQSVTFKLYKVDDATTTANAAAAIQESNLVQTFTLTNGQVSQALQAKVQGRYALVEVAPPTGYRALAGPVLLDLTTAQETHSGSQMKTVSRFTLVDSTDKVTIDTATANVLKIFVKNELLTYNLLIKKRDLANPNTGLNARFELYNENESTKLDQGNTTQTGNSLTFRNLRPGTYVLKEVTAPTGYNPIQKIKLTISLDGQITIVEGPQDLLESQAVNANNEIELVVKNRPFTDFSIEKVSNLDPTINLAGVQLQIKAKNNGPAPLFSDDDWHRQHYQATIDTANKALTWWTQSNDVGNAVFKLPQGTYTISELAAPAGYELLQPFDIIVGEDGQVRLADGAPTNAEINTKDNRINLKLTNIFKPKLKIIKVDSRDENRRLANATFKLFGEDGRTQVGSDLVTGTTGEVEIPALTPGTYYLQETQSPAGFQTNGTKYKLIIATDGTTTVENADDLIAVAPLSDDKVISITLKNNVKTYRLKIKKRDYDNPTNGVSGARFALYPSEGPNEDGSNKVQVPINGRMTALEGGSYSHLDNTIDFPNIPPGEYVLRETQAPSGYTKIRDTRLRIGEDGRLTLLDADQALVSVETGQGDTLVMVAKNIRTFNFQIKKVDSTNEATLLDNAQFSIYKTDVNWTKGDTALAQGLTSAGIYQTNLEPGYYILKEDQAPSGYLLNQKEYRFQINHDGSILLHNPDETVSLSRADTNRLVVFTMKNTRTTSQFKLAKRSYRDSDQRLEATFELKESGNAQATAVVKTTTTTGDEVLFDNLPVGKSYILKETVAPDGYQKIEKEIHIDIGADGAITIQDGGDLVSLDNTDPHLIIVKNLRKGEYPKTGGVGIIPYIALGGVMMLVALAVELRRKNII</sequence>
<dbReference type="EMBL" id="JANFMP010000001">
    <property type="protein sequence ID" value="MDG4525827.1"/>
    <property type="molecule type" value="Genomic_DNA"/>
</dbReference>
<dbReference type="Pfam" id="PF17802">
    <property type="entry name" value="SpaA"/>
    <property type="match status" value="15"/>
</dbReference>
<feature type="domain" description="F5/8 type C" evidence="7">
    <location>
        <begin position="1679"/>
        <end position="1826"/>
    </location>
</feature>
<organism evidence="8 9">
    <name type="scientific">Streptococcus suis</name>
    <dbReference type="NCBI Taxonomy" id="1307"/>
    <lineage>
        <taxon>Bacteria</taxon>
        <taxon>Bacillati</taxon>
        <taxon>Bacillota</taxon>
        <taxon>Bacilli</taxon>
        <taxon>Lactobacillales</taxon>
        <taxon>Streptococcaceae</taxon>
        <taxon>Streptococcus</taxon>
    </lineage>
</organism>
<keyword evidence="5" id="KW-0472">Membrane</keyword>
<dbReference type="Gene3D" id="2.60.120.260">
    <property type="entry name" value="Galactose-binding domain-like"/>
    <property type="match status" value="2"/>
</dbReference>
<feature type="region of interest" description="Disordered" evidence="4">
    <location>
        <begin position="316"/>
        <end position="353"/>
    </location>
</feature>
<evidence type="ECO:0000256" key="2">
    <source>
        <dbReference type="ARBA" id="ARBA00022525"/>
    </source>
</evidence>
<dbReference type="InterPro" id="IPR008966">
    <property type="entry name" value="Adhesion_dom_sf"/>
</dbReference>
<name>A0A9X4MR49_STRSU</name>
<evidence type="ECO:0000256" key="6">
    <source>
        <dbReference type="SAM" id="SignalP"/>
    </source>
</evidence>
<feature type="signal peptide" evidence="6">
    <location>
        <begin position="1"/>
        <end position="27"/>
    </location>
</feature>
<dbReference type="InterPro" id="IPR041171">
    <property type="entry name" value="SDR_Ig"/>
</dbReference>
<evidence type="ECO:0000256" key="5">
    <source>
        <dbReference type="SAM" id="Phobius"/>
    </source>
</evidence>